<comment type="catalytic activity">
    <reaction evidence="2">
        <text>an aryl sulfate + H2O = a phenol + sulfate + H(+)</text>
        <dbReference type="Rhea" id="RHEA:17261"/>
        <dbReference type="ChEBI" id="CHEBI:15377"/>
        <dbReference type="ChEBI" id="CHEBI:15378"/>
        <dbReference type="ChEBI" id="CHEBI:16189"/>
        <dbReference type="ChEBI" id="CHEBI:33853"/>
        <dbReference type="ChEBI" id="CHEBI:140317"/>
        <dbReference type="EC" id="3.1.6.1"/>
    </reaction>
</comment>
<evidence type="ECO:0000313" key="5">
    <source>
        <dbReference type="EMBL" id="USP72732.1"/>
    </source>
</evidence>
<keyword evidence="2" id="KW-0378">Hydrolase</keyword>
<dbReference type="PIRSF" id="PIRSF000972">
    <property type="entry name" value="Arylsulf_plant"/>
    <property type="match status" value="1"/>
</dbReference>
<comment type="similarity">
    <text evidence="1 2">Belongs to the sulfatase family.</text>
</comment>
<accession>A0A9Q8YZ37</accession>
<dbReference type="VEuPathDB" id="FungiDB:yc1106_00006"/>
<reference evidence="5" key="1">
    <citation type="submission" date="2021-12" db="EMBL/GenBank/DDBJ databases">
        <title>Curvularia clavata genome.</title>
        <authorList>
            <person name="Cao Y."/>
        </authorList>
    </citation>
    <scope>NUCLEOTIDE SEQUENCE</scope>
    <source>
        <strain evidence="5">Yc1106</strain>
    </source>
</reference>
<evidence type="ECO:0000256" key="2">
    <source>
        <dbReference type="PIRNR" id="PIRNR000972"/>
    </source>
</evidence>
<dbReference type="PANTHER" id="PTHR43108:SF8">
    <property type="entry name" value="SD21168P"/>
    <property type="match status" value="1"/>
</dbReference>
<keyword evidence="6" id="KW-1185">Reference proteome</keyword>
<proteinExistence type="inferred from homology"/>
<dbReference type="InterPro" id="IPR017850">
    <property type="entry name" value="Alkaline_phosphatase_core_sf"/>
</dbReference>
<name>A0A9Q8YZ37_CURCL</name>
<dbReference type="GO" id="GO:0018958">
    <property type="term" value="P:phenol-containing compound metabolic process"/>
    <property type="evidence" value="ECO:0007669"/>
    <property type="project" value="InterPro"/>
</dbReference>
<protein>
    <recommendedName>
        <fullName evidence="2">Arylsulfatase</fullName>
        <shortName evidence="2">AS</shortName>
        <ecNumber evidence="2">3.1.6.1</ecNumber>
    </recommendedName>
    <alternativeName>
        <fullName evidence="2">Aryl-sulfate sulphohydrolase</fullName>
    </alternativeName>
</protein>
<dbReference type="CDD" id="cd16147">
    <property type="entry name" value="G6S"/>
    <property type="match status" value="1"/>
</dbReference>
<dbReference type="InterPro" id="IPR000917">
    <property type="entry name" value="Sulfatase_N"/>
</dbReference>
<evidence type="ECO:0000256" key="1">
    <source>
        <dbReference type="ARBA" id="ARBA00008779"/>
    </source>
</evidence>
<feature type="modified residue" description="3-oxoalanine (Cys)" evidence="3">
    <location>
        <position position="68"/>
    </location>
</feature>
<dbReference type="PANTHER" id="PTHR43108">
    <property type="entry name" value="N-ACETYLGLUCOSAMINE-6-SULFATASE FAMILY MEMBER"/>
    <property type="match status" value="1"/>
</dbReference>
<organism evidence="5 6">
    <name type="scientific">Curvularia clavata</name>
    <dbReference type="NCBI Taxonomy" id="95742"/>
    <lineage>
        <taxon>Eukaryota</taxon>
        <taxon>Fungi</taxon>
        <taxon>Dikarya</taxon>
        <taxon>Ascomycota</taxon>
        <taxon>Pezizomycotina</taxon>
        <taxon>Dothideomycetes</taxon>
        <taxon>Pleosporomycetidae</taxon>
        <taxon>Pleosporales</taxon>
        <taxon>Pleosporineae</taxon>
        <taxon>Pleosporaceae</taxon>
        <taxon>Curvularia</taxon>
    </lineage>
</organism>
<dbReference type="EC" id="3.1.6.1" evidence="2"/>
<evidence type="ECO:0000259" key="4">
    <source>
        <dbReference type="Pfam" id="PF00884"/>
    </source>
</evidence>
<dbReference type="SUPFAM" id="SSF53649">
    <property type="entry name" value="Alkaline phosphatase-like"/>
    <property type="match status" value="1"/>
</dbReference>
<dbReference type="FunFam" id="3.40.720.10:FF:000051">
    <property type="entry name" value="Arylsulfatase"/>
    <property type="match status" value="1"/>
</dbReference>
<comment type="PTM">
    <text evidence="3">The conversion to 3-oxoalanine (also known as C-formylglycine, FGly), of a serine or cysteine residue in prokaryotes and of a cysteine residue in eukaryotes, is critical for catalytic activity.</text>
</comment>
<gene>
    <name evidence="5" type="ORF">yc1106_00006</name>
</gene>
<dbReference type="EMBL" id="CP089274">
    <property type="protein sequence ID" value="USP72732.1"/>
    <property type="molecule type" value="Genomic_DNA"/>
</dbReference>
<dbReference type="Gene3D" id="3.40.720.10">
    <property type="entry name" value="Alkaline Phosphatase, subunit A"/>
    <property type="match status" value="1"/>
</dbReference>
<sequence length="567" mass="64098">MKAKQAFLRLLMGSSIAGIITAAPNFILIMTDDQDMHLESLRYQKSVQKHFIEKGTWFTNHYCTIAICCPSRVSYLTGKAAHNTNVTDVAAPYGGYPRFIEQGFNDNYLPVWLQNAGYNTYYTGKMMNGHSTSTYDKPRINGWNGSDFLLDPGTYLYYNATLTRNHEPYRNPTGNYSTDIISESANGFLEEAIAASDRPFFLGVAPIAPHSETVVQPPPAKFLPPVPAKRHQHLFPDAKVPRTPNFNPDKPGTASYFKTLRQLNTTEIQYNDRFFRKRIQSLQAVDELIDSLITRLEASPEVLDNTYIIYTTDNGFHIGQHRLPPGKTCGIETDVNIPFIIRGPGVARGEISSVPSSHTDIVPTLFQLAGIPLHDDFDGEPIPVNNCPQDQGTKSEHINIEFWGELLSEGNEFYSRPVESNNTYKAVRLIGEDYNLLYTVWCTNEIELYDMTNDPYQLKNLHTESPCANCTVSGWSLPRIKSRLNALLLTLKRCKGRVCTRPWEKLHPDGAVHNLKDAMSPRYDAFYLDHQHPVSFTECALGQILSKEGALEPVVWNPQWDTWSYET</sequence>
<dbReference type="OrthoDB" id="96314at2759"/>
<dbReference type="Pfam" id="PF00884">
    <property type="entry name" value="Sulfatase"/>
    <property type="match status" value="1"/>
</dbReference>
<evidence type="ECO:0000256" key="3">
    <source>
        <dbReference type="PIRSR" id="PIRSR000972-50"/>
    </source>
</evidence>
<dbReference type="Proteomes" id="UP001056012">
    <property type="component" value="Chromosome 1"/>
</dbReference>
<dbReference type="GO" id="GO:0005539">
    <property type="term" value="F:glycosaminoglycan binding"/>
    <property type="evidence" value="ECO:0007669"/>
    <property type="project" value="TreeGrafter"/>
</dbReference>
<dbReference type="GO" id="GO:0004065">
    <property type="term" value="F:arylsulfatase activity"/>
    <property type="evidence" value="ECO:0007669"/>
    <property type="project" value="UniProtKB-UniRule"/>
</dbReference>
<dbReference type="AlphaFoldDB" id="A0A9Q8YZ37"/>
<evidence type="ECO:0000313" key="6">
    <source>
        <dbReference type="Proteomes" id="UP001056012"/>
    </source>
</evidence>
<dbReference type="GO" id="GO:0008449">
    <property type="term" value="F:N-acetylglucosamine-6-sulfatase activity"/>
    <property type="evidence" value="ECO:0007669"/>
    <property type="project" value="TreeGrafter"/>
</dbReference>
<dbReference type="InterPro" id="IPR012083">
    <property type="entry name" value="Arylsulfatase"/>
</dbReference>
<feature type="domain" description="Sulfatase N-terminal" evidence="4">
    <location>
        <begin position="24"/>
        <end position="371"/>
    </location>
</feature>